<comment type="caution">
    <text evidence="19">The sequence shown here is derived from an EMBL/GenBank/DDBJ whole genome shotgun (WGS) entry which is preliminary data.</text>
</comment>
<keyword evidence="7" id="KW-0479">Metal-binding</keyword>
<feature type="domain" description="RING-type" evidence="18">
    <location>
        <begin position="580"/>
        <end position="630"/>
    </location>
</feature>
<dbReference type="Pfam" id="PF11145">
    <property type="entry name" value="DUF2921"/>
    <property type="match status" value="1"/>
</dbReference>
<dbReference type="InterPro" id="IPR011016">
    <property type="entry name" value="Znf_RING-CH"/>
</dbReference>
<dbReference type="EMBL" id="JANBPT010000039">
    <property type="protein sequence ID" value="KAJ1929313.1"/>
    <property type="molecule type" value="Genomic_DNA"/>
</dbReference>
<evidence type="ECO:0000256" key="10">
    <source>
        <dbReference type="ARBA" id="ARBA00022786"/>
    </source>
</evidence>
<evidence type="ECO:0000256" key="2">
    <source>
        <dbReference type="ARBA" id="ARBA00004127"/>
    </source>
</evidence>
<dbReference type="PANTHER" id="PTHR22763">
    <property type="entry name" value="RING ZINC FINGER PROTEIN"/>
    <property type="match status" value="1"/>
</dbReference>
<evidence type="ECO:0000256" key="13">
    <source>
        <dbReference type="ARBA" id="ARBA00023136"/>
    </source>
</evidence>
<gene>
    <name evidence="19" type="ORF">IWQ60_001283</name>
</gene>
<dbReference type="AlphaFoldDB" id="A0A9W8E213"/>
<organism evidence="19 20">
    <name type="scientific">Tieghemiomyces parasiticus</name>
    <dbReference type="NCBI Taxonomy" id="78921"/>
    <lineage>
        <taxon>Eukaryota</taxon>
        <taxon>Fungi</taxon>
        <taxon>Fungi incertae sedis</taxon>
        <taxon>Zoopagomycota</taxon>
        <taxon>Kickxellomycotina</taxon>
        <taxon>Dimargaritomycetes</taxon>
        <taxon>Dimargaritales</taxon>
        <taxon>Dimargaritaceae</taxon>
        <taxon>Tieghemiomyces</taxon>
    </lineage>
</organism>
<comment type="subcellular location">
    <subcellularLocation>
        <location evidence="2">Endomembrane system</location>
        <topology evidence="2">Multi-pass membrane protein</topology>
    </subcellularLocation>
</comment>
<keyword evidence="11" id="KW-0862">Zinc</keyword>
<sequence>MNRCQYFIFLFFVYFILLHSGGFFSNEGPSHDANLHVIDTWRDALRNLTFAGNATRPTYPEEVQRNLTRLLAVTDQPHVYYESLSASLRGPVNFHNLTRPNATASLDANRDDGEATLPGSPNGHEVRLELKALDTTDKSVARITGSMLLRRPTGLDGYRLNGFHFRRNGTMYLTAAEHRNITDLLEVVKVMPTNATFATAQNLTTEVYTQRLLEAMLVTDEYDDSEELNSTTRCRYDTYVQLTPVSKGIDHSALAELEEELRRPTGQSTIPMPALTASLLMYSPACGTQFATDPKAPLTGLKAEYFETQSIRFAGLAIVVGFLHVLATIRQLDHTLTPSGIAKVAYGTVSLQTLTDAYILVFLLSLATASARVYLAFTAAAFFTFSLASTFEMRYLLIIWKVQQPESGGPAFSEGQIVGPLYLRFASYFMAGLALIYLTADLVTDLQRFALRAFIVVLFSFWWPQIYRNVRRGSSHALDWRYIGTVSVGRLFYPLYAFGCPVSIFSDHVYPEVYYLVPYVALQVFLLAVQDYWGARFFLPARCLPPTYNYHPLLPPLDAEAAAGGSGGEEGDSHGTARTCAICMLPVDTSAPPSQLLGRTVYMVTPCHHIFHTECLQTWIRTKLECPVCRAPLPPV</sequence>
<dbReference type="GO" id="GO:0043161">
    <property type="term" value="P:proteasome-mediated ubiquitin-dependent protein catabolic process"/>
    <property type="evidence" value="ECO:0007669"/>
    <property type="project" value="TreeGrafter"/>
</dbReference>
<evidence type="ECO:0000256" key="8">
    <source>
        <dbReference type="ARBA" id="ARBA00022729"/>
    </source>
</evidence>
<feature type="transmembrane region" description="Helical" evidence="16">
    <location>
        <begin position="483"/>
        <end position="504"/>
    </location>
</feature>
<keyword evidence="12 16" id="KW-1133">Transmembrane helix</keyword>
<dbReference type="PANTHER" id="PTHR22763:SF162">
    <property type="entry name" value="TRANSMEMBRANE E3 UBIQUITIN-PROTEIN LIGASE 1"/>
    <property type="match status" value="1"/>
</dbReference>
<reference evidence="19" key="1">
    <citation type="submission" date="2022-07" db="EMBL/GenBank/DDBJ databases">
        <title>Phylogenomic reconstructions and comparative analyses of Kickxellomycotina fungi.</title>
        <authorList>
            <person name="Reynolds N.K."/>
            <person name="Stajich J.E."/>
            <person name="Barry K."/>
            <person name="Grigoriev I.V."/>
            <person name="Crous P."/>
            <person name="Smith M.E."/>
        </authorList>
    </citation>
    <scope>NUCLEOTIDE SEQUENCE</scope>
    <source>
        <strain evidence="19">RSA 861</strain>
    </source>
</reference>
<evidence type="ECO:0000259" key="18">
    <source>
        <dbReference type="PROSITE" id="PS50089"/>
    </source>
</evidence>
<dbReference type="InterPro" id="IPR021319">
    <property type="entry name" value="DUF2921"/>
</dbReference>
<dbReference type="Pfam" id="PF12678">
    <property type="entry name" value="zf-rbx1"/>
    <property type="match status" value="1"/>
</dbReference>
<keyword evidence="10" id="KW-0833">Ubl conjugation pathway</keyword>
<dbReference type="InterPro" id="IPR024766">
    <property type="entry name" value="Znf_RING_H2"/>
</dbReference>
<dbReference type="GO" id="GO:0061630">
    <property type="term" value="F:ubiquitin protein ligase activity"/>
    <property type="evidence" value="ECO:0007669"/>
    <property type="project" value="UniProtKB-EC"/>
</dbReference>
<evidence type="ECO:0000256" key="5">
    <source>
        <dbReference type="ARBA" id="ARBA00022679"/>
    </source>
</evidence>
<feature type="transmembrane region" description="Helical" evidence="16">
    <location>
        <begin position="421"/>
        <end position="440"/>
    </location>
</feature>
<dbReference type="GO" id="GO:0008270">
    <property type="term" value="F:zinc ion binding"/>
    <property type="evidence" value="ECO:0007669"/>
    <property type="project" value="UniProtKB-KW"/>
</dbReference>
<evidence type="ECO:0000256" key="12">
    <source>
        <dbReference type="ARBA" id="ARBA00022989"/>
    </source>
</evidence>
<evidence type="ECO:0000256" key="16">
    <source>
        <dbReference type="SAM" id="Phobius"/>
    </source>
</evidence>
<evidence type="ECO:0000256" key="3">
    <source>
        <dbReference type="ARBA" id="ARBA00004906"/>
    </source>
</evidence>
<feature type="transmembrane region" description="Helical" evidence="16">
    <location>
        <begin position="344"/>
        <end position="367"/>
    </location>
</feature>
<feature type="chain" id="PRO_5040954394" description="RING-type E3 ubiquitin transferase" evidence="17">
    <location>
        <begin position="21"/>
        <end position="636"/>
    </location>
</feature>
<evidence type="ECO:0000313" key="20">
    <source>
        <dbReference type="Proteomes" id="UP001150569"/>
    </source>
</evidence>
<dbReference type="EC" id="2.3.2.27" evidence="4"/>
<accession>A0A9W8E213</accession>
<evidence type="ECO:0000256" key="4">
    <source>
        <dbReference type="ARBA" id="ARBA00012483"/>
    </source>
</evidence>
<evidence type="ECO:0000256" key="15">
    <source>
        <dbReference type="SAM" id="MobiDB-lite"/>
    </source>
</evidence>
<evidence type="ECO:0000256" key="17">
    <source>
        <dbReference type="SAM" id="SignalP"/>
    </source>
</evidence>
<evidence type="ECO:0000313" key="19">
    <source>
        <dbReference type="EMBL" id="KAJ1929313.1"/>
    </source>
</evidence>
<dbReference type="InterPro" id="IPR013083">
    <property type="entry name" value="Znf_RING/FYVE/PHD"/>
</dbReference>
<dbReference type="SMART" id="SM00744">
    <property type="entry name" value="RINGv"/>
    <property type="match status" value="1"/>
</dbReference>
<dbReference type="PROSITE" id="PS50089">
    <property type="entry name" value="ZF_RING_2"/>
    <property type="match status" value="1"/>
</dbReference>
<evidence type="ECO:0000256" key="14">
    <source>
        <dbReference type="PROSITE-ProRule" id="PRU00175"/>
    </source>
</evidence>
<keyword evidence="6 16" id="KW-0812">Transmembrane</keyword>
<feature type="region of interest" description="Disordered" evidence="15">
    <location>
        <begin position="103"/>
        <end position="123"/>
    </location>
</feature>
<dbReference type="Gene3D" id="3.30.40.10">
    <property type="entry name" value="Zinc/RING finger domain, C3HC4 (zinc finger)"/>
    <property type="match status" value="1"/>
</dbReference>
<keyword evidence="5" id="KW-0808">Transferase</keyword>
<keyword evidence="8 17" id="KW-0732">Signal</keyword>
<evidence type="ECO:0000256" key="6">
    <source>
        <dbReference type="ARBA" id="ARBA00022692"/>
    </source>
</evidence>
<dbReference type="InterPro" id="IPR001841">
    <property type="entry name" value="Znf_RING"/>
</dbReference>
<protein>
    <recommendedName>
        <fullName evidence="4">RING-type E3 ubiquitin transferase</fullName>
        <ecNumber evidence="4">2.3.2.27</ecNumber>
    </recommendedName>
</protein>
<dbReference type="InterPro" id="IPR050731">
    <property type="entry name" value="HRD1_E3_ubiq-ligases"/>
</dbReference>
<feature type="signal peptide" evidence="17">
    <location>
        <begin position="1"/>
        <end position="20"/>
    </location>
</feature>
<feature type="transmembrane region" description="Helical" evidence="16">
    <location>
        <begin position="446"/>
        <end position="463"/>
    </location>
</feature>
<keyword evidence="9 14" id="KW-0863">Zinc-finger</keyword>
<comment type="catalytic activity">
    <reaction evidence="1">
        <text>S-ubiquitinyl-[E2 ubiquitin-conjugating enzyme]-L-cysteine + [acceptor protein]-L-lysine = [E2 ubiquitin-conjugating enzyme]-L-cysteine + N(6)-ubiquitinyl-[acceptor protein]-L-lysine.</text>
        <dbReference type="EC" id="2.3.2.27"/>
    </reaction>
</comment>
<keyword evidence="13 16" id="KW-0472">Membrane</keyword>
<keyword evidence="20" id="KW-1185">Reference proteome</keyword>
<evidence type="ECO:0000256" key="9">
    <source>
        <dbReference type="ARBA" id="ARBA00022771"/>
    </source>
</evidence>
<feature type="transmembrane region" description="Helical" evidence="16">
    <location>
        <begin position="373"/>
        <end position="400"/>
    </location>
</feature>
<evidence type="ECO:0000256" key="11">
    <source>
        <dbReference type="ARBA" id="ARBA00022833"/>
    </source>
</evidence>
<dbReference type="GO" id="GO:0012505">
    <property type="term" value="C:endomembrane system"/>
    <property type="evidence" value="ECO:0007669"/>
    <property type="project" value="UniProtKB-SubCell"/>
</dbReference>
<dbReference type="SUPFAM" id="SSF57850">
    <property type="entry name" value="RING/U-box"/>
    <property type="match status" value="1"/>
</dbReference>
<feature type="transmembrane region" description="Helical" evidence="16">
    <location>
        <begin position="313"/>
        <end position="332"/>
    </location>
</feature>
<evidence type="ECO:0000256" key="1">
    <source>
        <dbReference type="ARBA" id="ARBA00000900"/>
    </source>
</evidence>
<dbReference type="SMART" id="SM00184">
    <property type="entry name" value="RING"/>
    <property type="match status" value="1"/>
</dbReference>
<feature type="transmembrane region" description="Helical" evidence="16">
    <location>
        <begin position="516"/>
        <end position="533"/>
    </location>
</feature>
<comment type="pathway">
    <text evidence="3">Protein modification; protein ubiquitination.</text>
</comment>
<evidence type="ECO:0000256" key="7">
    <source>
        <dbReference type="ARBA" id="ARBA00022723"/>
    </source>
</evidence>
<dbReference type="OrthoDB" id="9984778at2759"/>
<name>A0A9W8E213_9FUNG</name>
<proteinExistence type="predicted"/>
<dbReference type="Proteomes" id="UP001150569">
    <property type="component" value="Unassembled WGS sequence"/>
</dbReference>